<dbReference type="Gene3D" id="3.60.21.10">
    <property type="match status" value="1"/>
</dbReference>
<dbReference type="InterPro" id="IPR029052">
    <property type="entry name" value="Metallo-depent_PP-like"/>
</dbReference>
<keyword evidence="10" id="KW-1133">Transmembrane helix</keyword>
<dbReference type="PANTHER" id="PTHR10340:SF57">
    <property type="entry name" value="METALLOPHOS DOMAIN-CONTAINING PROTEIN"/>
    <property type="match status" value="1"/>
</dbReference>
<dbReference type="AlphaFoldDB" id="A0A9D4L1B8"/>
<dbReference type="GO" id="GO:0005615">
    <property type="term" value="C:extracellular space"/>
    <property type="evidence" value="ECO:0007669"/>
    <property type="project" value="TreeGrafter"/>
</dbReference>
<evidence type="ECO:0000256" key="3">
    <source>
        <dbReference type="ARBA" id="ARBA00008234"/>
    </source>
</evidence>
<dbReference type="SUPFAM" id="SSF56300">
    <property type="entry name" value="Metallo-dependent phosphatases"/>
    <property type="match status" value="1"/>
</dbReference>
<dbReference type="PANTHER" id="PTHR10340">
    <property type="entry name" value="SPHINGOMYELIN PHOSPHODIESTERASE"/>
    <property type="match status" value="1"/>
</dbReference>
<dbReference type="Pfam" id="PF19272">
    <property type="entry name" value="ASMase_C"/>
    <property type="match status" value="1"/>
</dbReference>
<evidence type="ECO:0000256" key="6">
    <source>
        <dbReference type="ARBA" id="ARBA00022729"/>
    </source>
</evidence>
<gene>
    <name evidence="14" type="ORF">DPMN_091275</name>
</gene>
<keyword evidence="4" id="KW-0964">Secreted</keyword>
<comment type="caution">
    <text evidence="14">The sequence shown here is derived from an EMBL/GenBank/DDBJ whole genome shotgun (WGS) entry which is preliminary data.</text>
</comment>
<protein>
    <recommendedName>
        <fullName evidence="16">Acid sphingomyelinase-like phosphodiesterase 3b</fullName>
    </recommendedName>
</protein>
<feature type="transmembrane region" description="Helical" evidence="10">
    <location>
        <begin position="462"/>
        <end position="486"/>
    </location>
</feature>
<feature type="domain" description="Calcineurin-like phosphoesterase" evidence="12">
    <location>
        <begin position="24"/>
        <end position="281"/>
    </location>
</feature>
<evidence type="ECO:0000256" key="2">
    <source>
        <dbReference type="ARBA" id="ARBA00004613"/>
    </source>
</evidence>
<keyword evidence="8" id="KW-0862">Zinc</keyword>
<comment type="cofactor">
    <cofactor evidence="1">
        <name>Zn(2+)</name>
        <dbReference type="ChEBI" id="CHEBI:29105"/>
    </cofactor>
</comment>
<dbReference type="OrthoDB" id="348678at2759"/>
<evidence type="ECO:0000256" key="11">
    <source>
        <dbReference type="SAM" id="SignalP"/>
    </source>
</evidence>
<proteinExistence type="inferred from homology"/>
<evidence type="ECO:0000256" key="7">
    <source>
        <dbReference type="ARBA" id="ARBA00022801"/>
    </source>
</evidence>
<dbReference type="GO" id="GO:0046872">
    <property type="term" value="F:metal ion binding"/>
    <property type="evidence" value="ECO:0007669"/>
    <property type="project" value="UniProtKB-KW"/>
</dbReference>
<evidence type="ECO:0000259" key="13">
    <source>
        <dbReference type="Pfam" id="PF19272"/>
    </source>
</evidence>
<organism evidence="14 15">
    <name type="scientific">Dreissena polymorpha</name>
    <name type="common">Zebra mussel</name>
    <name type="synonym">Mytilus polymorpha</name>
    <dbReference type="NCBI Taxonomy" id="45954"/>
    <lineage>
        <taxon>Eukaryota</taxon>
        <taxon>Metazoa</taxon>
        <taxon>Spiralia</taxon>
        <taxon>Lophotrochozoa</taxon>
        <taxon>Mollusca</taxon>
        <taxon>Bivalvia</taxon>
        <taxon>Autobranchia</taxon>
        <taxon>Heteroconchia</taxon>
        <taxon>Euheterodonta</taxon>
        <taxon>Imparidentia</taxon>
        <taxon>Neoheterodontei</taxon>
        <taxon>Myida</taxon>
        <taxon>Dreissenoidea</taxon>
        <taxon>Dreissenidae</taxon>
        <taxon>Dreissena</taxon>
    </lineage>
</organism>
<evidence type="ECO:0000313" key="14">
    <source>
        <dbReference type="EMBL" id="KAH3848892.1"/>
    </source>
</evidence>
<evidence type="ECO:0008006" key="16">
    <source>
        <dbReference type="Google" id="ProtNLM"/>
    </source>
</evidence>
<keyword evidence="10" id="KW-0812">Transmembrane</keyword>
<dbReference type="InterPro" id="IPR045473">
    <property type="entry name" value="ASM_C"/>
</dbReference>
<dbReference type="InterPro" id="IPR004843">
    <property type="entry name" value="Calcineurin-like_PHP"/>
</dbReference>
<feature type="chain" id="PRO_5038360238" description="Acid sphingomyelinase-like phosphodiesterase 3b" evidence="11">
    <location>
        <begin position="19"/>
        <end position="509"/>
    </location>
</feature>
<evidence type="ECO:0000256" key="5">
    <source>
        <dbReference type="ARBA" id="ARBA00022723"/>
    </source>
</evidence>
<keyword evidence="7" id="KW-0378">Hydrolase</keyword>
<dbReference type="Proteomes" id="UP000828390">
    <property type="component" value="Unassembled WGS sequence"/>
</dbReference>
<feature type="signal peptide" evidence="11">
    <location>
        <begin position="1"/>
        <end position="18"/>
    </location>
</feature>
<sequence>MNSVLLFFLVLLLQDGFAKDIGVFWQVTDFHYDVNYSSTGDPNNMCHQDDVTFNATGSYGNYLCDSPWQLISSAIEAMYKIKPDPDFIIWTGDSVPHVPESDLDLDKVYTLIGNITDEIIRVFPNTSLFPVLGNHDPFPSNQMPYDVENNRYYKDILNVSNWNIVLRANESKQFQHGGYYSSQISKKFRLIGLNTNLYYDQDKLTRDLDDPANQFAWLKDELEGARKRQEAVYIIAHVPPGSFELGTGLGWFYDKYNRRYLDLLEEYSDVIMAQMYGHEHTDSFRVQLDAEGKPINTLFLCPAVTPWKSSLPGVGANNPSVRLYKYDRDTAIPQSYTQYYLNLTRANLKGNADNWEKEYDTSDVYAIDQLTPTALHGLARGFGDKSNKVFLSYLEFNSVMWDTSHECNDTCFIHHYCAITQLDYGQFNACLAGDGRLTTISPTDTTRHHSRRPTVPAQVPSYLYYVMGGLAVLLFVLFLVVAVMCFRRGNFRSFRVPKYSKFGSLSVNS</sequence>
<accession>A0A9D4L1B8</accession>
<evidence type="ECO:0000256" key="9">
    <source>
        <dbReference type="ARBA" id="ARBA00023180"/>
    </source>
</evidence>
<comment type="similarity">
    <text evidence="3">Belongs to the acid sphingomyelinase family.</text>
</comment>
<keyword evidence="15" id="KW-1185">Reference proteome</keyword>
<reference evidence="14" key="2">
    <citation type="submission" date="2020-11" db="EMBL/GenBank/DDBJ databases">
        <authorList>
            <person name="McCartney M.A."/>
            <person name="Auch B."/>
            <person name="Kono T."/>
            <person name="Mallez S."/>
            <person name="Becker A."/>
            <person name="Gohl D.M."/>
            <person name="Silverstein K.A.T."/>
            <person name="Koren S."/>
            <person name="Bechman K.B."/>
            <person name="Herman A."/>
            <person name="Abrahante J.E."/>
            <person name="Garbe J."/>
        </authorList>
    </citation>
    <scope>NUCLEOTIDE SEQUENCE</scope>
    <source>
        <strain evidence="14">Duluth1</strain>
        <tissue evidence="14">Whole animal</tissue>
    </source>
</reference>
<dbReference type="GO" id="GO:0008081">
    <property type="term" value="F:phosphoric diester hydrolase activity"/>
    <property type="evidence" value="ECO:0007669"/>
    <property type="project" value="TreeGrafter"/>
</dbReference>
<dbReference type="InterPro" id="IPR041805">
    <property type="entry name" value="ASMase/PPN1_MPP"/>
</dbReference>
<dbReference type="CDD" id="cd00842">
    <property type="entry name" value="MPP_ASMase"/>
    <property type="match status" value="1"/>
</dbReference>
<evidence type="ECO:0000256" key="10">
    <source>
        <dbReference type="SAM" id="Phobius"/>
    </source>
</evidence>
<name>A0A9D4L1B8_DREPO</name>
<keyword evidence="9" id="KW-0325">Glycoprotein</keyword>
<keyword evidence="10" id="KW-0472">Membrane</keyword>
<evidence type="ECO:0000259" key="12">
    <source>
        <dbReference type="Pfam" id="PF00149"/>
    </source>
</evidence>
<comment type="subcellular location">
    <subcellularLocation>
        <location evidence="2">Secreted</location>
    </subcellularLocation>
</comment>
<evidence type="ECO:0000256" key="1">
    <source>
        <dbReference type="ARBA" id="ARBA00001947"/>
    </source>
</evidence>
<feature type="domain" description="Sphingomyelin phosphodiesterase C-terminal" evidence="13">
    <location>
        <begin position="293"/>
        <end position="432"/>
    </location>
</feature>
<keyword evidence="5" id="KW-0479">Metal-binding</keyword>
<keyword evidence="6 11" id="KW-0732">Signal</keyword>
<dbReference type="EMBL" id="JAIWYP010000003">
    <property type="protein sequence ID" value="KAH3848892.1"/>
    <property type="molecule type" value="Genomic_DNA"/>
</dbReference>
<evidence type="ECO:0000256" key="8">
    <source>
        <dbReference type="ARBA" id="ARBA00022833"/>
    </source>
</evidence>
<reference evidence="14" key="1">
    <citation type="journal article" date="2019" name="bioRxiv">
        <title>The Genome of the Zebra Mussel, Dreissena polymorpha: A Resource for Invasive Species Research.</title>
        <authorList>
            <person name="McCartney M.A."/>
            <person name="Auch B."/>
            <person name="Kono T."/>
            <person name="Mallez S."/>
            <person name="Zhang Y."/>
            <person name="Obille A."/>
            <person name="Becker A."/>
            <person name="Abrahante J.E."/>
            <person name="Garbe J."/>
            <person name="Badalamenti J.P."/>
            <person name="Herman A."/>
            <person name="Mangelson H."/>
            <person name="Liachko I."/>
            <person name="Sullivan S."/>
            <person name="Sone E.D."/>
            <person name="Koren S."/>
            <person name="Silverstein K.A.T."/>
            <person name="Beckman K.B."/>
            <person name="Gohl D.M."/>
        </authorList>
    </citation>
    <scope>NUCLEOTIDE SEQUENCE</scope>
    <source>
        <strain evidence="14">Duluth1</strain>
        <tissue evidence="14">Whole animal</tissue>
    </source>
</reference>
<dbReference type="Pfam" id="PF00149">
    <property type="entry name" value="Metallophos"/>
    <property type="match status" value="1"/>
</dbReference>
<evidence type="ECO:0000256" key="4">
    <source>
        <dbReference type="ARBA" id="ARBA00022525"/>
    </source>
</evidence>
<evidence type="ECO:0000313" key="15">
    <source>
        <dbReference type="Proteomes" id="UP000828390"/>
    </source>
</evidence>